<evidence type="ECO:0000256" key="1">
    <source>
        <dbReference type="ARBA" id="ARBA00022737"/>
    </source>
</evidence>
<dbReference type="InterPro" id="IPR000884">
    <property type="entry name" value="TSP1_rpt"/>
</dbReference>
<dbReference type="OMA" id="NGGPYCL"/>
<dbReference type="HOGENOM" id="CLU_047129_1_0_1"/>
<dbReference type="InterPro" id="IPR052065">
    <property type="entry name" value="Compl_asym_regulator"/>
</dbReference>
<dbReference type="PANTHER" id="PTHR22906:SF21">
    <property type="entry name" value="SEMA DOMAIN-CONTAINING PROTEIN"/>
    <property type="match status" value="1"/>
</dbReference>
<proteinExistence type="predicted"/>
<accession>A7T3K6</accession>
<name>A7T3K6_NEMVE</name>
<evidence type="ECO:0000256" key="2">
    <source>
        <dbReference type="ARBA" id="ARBA00023157"/>
    </source>
</evidence>
<feature type="non-terminal residue" evidence="3">
    <location>
        <position position="1"/>
    </location>
</feature>
<dbReference type="SMART" id="SM00209">
    <property type="entry name" value="TSP1"/>
    <property type="match status" value="1"/>
</dbReference>
<organism evidence="3 4">
    <name type="scientific">Nematostella vectensis</name>
    <name type="common">Starlet sea anemone</name>
    <dbReference type="NCBI Taxonomy" id="45351"/>
    <lineage>
        <taxon>Eukaryota</taxon>
        <taxon>Metazoa</taxon>
        <taxon>Cnidaria</taxon>
        <taxon>Anthozoa</taxon>
        <taxon>Hexacorallia</taxon>
        <taxon>Actiniaria</taxon>
        <taxon>Edwardsiidae</taxon>
        <taxon>Nematostella</taxon>
    </lineage>
</organism>
<keyword evidence="2" id="KW-1015">Disulfide bond</keyword>
<protein>
    <submittedName>
        <fullName evidence="3">Uncharacterized protein</fullName>
    </submittedName>
</protein>
<dbReference type="FunFam" id="2.20.100.10:FF:000001">
    <property type="entry name" value="semaphorin-5A isoform X1"/>
    <property type="match status" value="1"/>
</dbReference>
<dbReference type="PANTHER" id="PTHR22906">
    <property type="entry name" value="PROPERDIN"/>
    <property type="match status" value="1"/>
</dbReference>
<dbReference type="PhylomeDB" id="A7T3K6"/>
<dbReference type="EMBL" id="DS470535">
    <property type="protein sequence ID" value="EDO29457.1"/>
    <property type="molecule type" value="Genomic_DNA"/>
</dbReference>
<dbReference type="PRINTS" id="PR01705">
    <property type="entry name" value="TSP1REPEAT"/>
</dbReference>
<gene>
    <name evidence="3" type="ORF">NEMVEDRAFT_v1g6402</name>
</gene>
<keyword evidence="1" id="KW-0677">Repeat</keyword>
<dbReference type="PROSITE" id="PS50092">
    <property type="entry name" value="TSP1"/>
    <property type="match status" value="1"/>
</dbReference>
<dbReference type="Proteomes" id="UP000001593">
    <property type="component" value="Unassembled WGS sequence"/>
</dbReference>
<dbReference type="Pfam" id="PF00090">
    <property type="entry name" value="TSP_1"/>
    <property type="match status" value="2"/>
</dbReference>
<dbReference type="InParanoid" id="A7T3K6"/>
<feature type="non-terminal residue" evidence="3">
    <location>
        <position position="82"/>
    </location>
</feature>
<keyword evidence="4" id="KW-1185">Reference proteome</keyword>
<sequence length="82" mass="8474">PAPQNGGPYCLGEGQATQSCDMGPCPVSGAWSPWSSWTFCSASCSGGTRTRLRSCSNPAPQHGRAACQGKVGETQDCNTHPC</sequence>
<dbReference type="Gene3D" id="2.20.100.10">
    <property type="entry name" value="Thrombospondin type-1 (TSP1) repeat"/>
    <property type="match status" value="1"/>
</dbReference>
<reference evidence="3 4" key="1">
    <citation type="journal article" date="2007" name="Science">
        <title>Sea anemone genome reveals ancestral eumetazoan gene repertoire and genomic organization.</title>
        <authorList>
            <person name="Putnam N.H."/>
            <person name="Srivastava M."/>
            <person name="Hellsten U."/>
            <person name="Dirks B."/>
            <person name="Chapman J."/>
            <person name="Salamov A."/>
            <person name="Terry A."/>
            <person name="Shapiro H."/>
            <person name="Lindquist E."/>
            <person name="Kapitonov V.V."/>
            <person name="Jurka J."/>
            <person name="Genikhovich G."/>
            <person name="Grigoriev I.V."/>
            <person name="Lucas S.M."/>
            <person name="Steele R.E."/>
            <person name="Finnerty J.R."/>
            <person name="Technau U."/>
            <person name="Martindale M.Q."/>
            <person name="Rokhsar D.S."/>
        </authorList>
    </citation>
    <scope>NUCLEOTIDE SEQUENCE [LARGE SCALE GENOMIC DNA]</scope>
    <source>
        <strain evidence="4">CH2 X CH6</strain>
    </source>
</reference>
<dbReference type="SUPFAM" id="SSF82895">
    <property type="entry name" value="TSP-1 type 1 repeat"/>
    <property type="match status" value="1"/>
</dbReference>
<dbReference type="AlphaFoldDB" id="A7T3K6"/>
<evidence type="ECO:0000313" key="4">
    <source>
        <dbReference type="Proteomes" id="UP000001593"/>
    </source>
</evidence>
<evidence type="ECO:0000313" key="3">
    <source>
        <dbReference type="EMBL" id="EDO29457.1"/>
    </source>
</evidence>
<dbReference type="InterPro" id="IPR036383">
    <property type="entry name" value="TSP1_rpt_sf"/>
</dbReference>